<dbReference type="GO" id="GO:0071218">
    <property type="term" value="P:cellular response to misfolded protein"/>
    <property type="evidence" value="ECO:0007669"/>
    <property type="project" value="TreeGrafter"/>
</dbReference>
<accession>A0A8K1FIZ8</accession>
<dbReference type="GO" id="GO:0045862">
    <property type="term" value="P:positive regulation of proteolysis"/>
    <property type="evidence" value="ECO:0007669"/>
    <property type="project" value="TreeGrafter"/>
</dbReference>
<dbReference type="PROSITE" id="PS51698">
    <property type="entry name" value="U_BOX"/>
    <property type="match status" value="1"/>
</dbReference>
<keyword evidence="4" id="KW-0677">Repeat</keyword>
<dbReference type="Proteomes" id="UP000794436">
    <property type="component" value="Unassembled WGS sequence"/>
</dbReference>
<dbReference type="GO" id="GO:0043161">
    <property type="term" value="P:proteasome-mediated ubiquitin-dependent protein catabolic process"/>
    <property type="evidence" value="ECO:0007669"/>
    <property type="project" value="TreeGrafter"/>
</dbReference>
<dbReference type="GO" id="GO:0051087">
    <property type="term" value="F:protein-folding chaperone binding"/>
    <property type="evidence" value="ECO:0007669"/>
    <property type="project" value="TreeGrafter"/>
</dbReference>
<organism evidence="7 8">
    <name type="scientific">Pythium oligandrum</name>
    <name type="common">Mycoparasitic fungus</name>
    <dbReference type="NCBI Taxonomy" id="41045"/>
    <lineage>
        <taxon>Eukaryota</taxon>
        <taxon>Sar</taxon>
        <taxon>Stramenopiles</taxon>
        <taxon>Oomycota</taxon>
        <taxon>Peronosporomycetes</taxon>
        <taxon>Pythiales</taxon>
        <taxon>Pythiaceae</taxon>
        <taxon>Pythium</taxon>
    </lineage>
</organism>
<evidence type="ECO:0000256" key="4">
    <source>
        <dbReference type="ARBA" id="ARBA00022737"/>
    </source>
</evidence>
<dbReference type="PANTHER" id="PTHR46803:SF2">
    <property type="entry name" value="E3 UBIQUITIN-PROTEIN LIGASE CHIP"/>
    <property type="match status" value="1"/>
</dbReference>
<dbReference type="GO" id="GO:0005737">
    <property type="term" value="C:cytoplasm"/>
    <property type="evidence" value="ECO:0007669"/>
    <property type="project" value="TreeGrafter"/>
</dbReference>
<dbReference type="Gene3D" id="1.25.40.10">
    <property type="entry name" value="Tetratricopeptide repeat domain"/>
    <property type="match status" value="1"/>
</dbReference>
<evidence type="ECO:0000313" key="8">
    <source>
        <dbReference type="Proteomes" id="UP000794436"/>
    </source>
</evidence>
<name>A0A8K1FIZ8_PYTOL</name>
<keyword evidence="8" id="KW-1185">Reference proteome</keyword>
<dbReference type="GO" id="GO:0006515">
    <property type="term" value="P:protein quality control for misfolded or incompletely synthesized proteins"/>
    <property type="evidence" value="ECO:0007669"/>
    <property type="project" value="TreeGrafter"/>
</dbReference>
<comment type="catalytic activity">
    <reaction evidence="1">
        <text>S-ubiquitinyl-[E2 ubiquitin-conjugating enzyme]-L-cysteine + [acceptor protein]-L-lysine = [E2 ubiquitin-conjugating enzyme]-L-cysteine + N(6)-ubiquitinyl-[acceptor protein]-L-lysine.</text>
        <dbReference type="EC" id="2.3.2.27"/>
    </reaction>
</comment>
<dbReference type="EMBL" id="SPLM01000077">
    <property type="protein sequence ID" value="TMW61277.1"/>
    <property type="molecule type" value="Genomic_DNA"/>
</dbReference>
<dbReference type="PANTHER" id="PTHR46803">
    <property type="entry name" value="E3 UBIQUITIN-PROTEIN LIGASE CHIP"/>
    <property type="match status" value="1"/>
</dbReference>
<dbReference type="InterPro" id="IPR011990">
    <property type="entry name" value="TPR-like_helical_dom_sf"/>
</dbReference>
<gene>
    <name evidence="7" type="ORF">Poli38472_013740</name>
</gene>
<evidence type="ECO:0000256" key="3">
    <source>
        <dbReference type="ARBA" id="ARBA00022679"/>
    </source>
</evidence>
<proteinExistence type="predicted"/>
<dbReference type="OrthoDB" id="424220at2759"/>
<dbReference type="InterPro" id="IPR003613">
    <property type="entry name" value="Ubox_domain"/>
</dbReference>
<evidence type="ECO:0000256" key="1">
    <source>
        <dbReference type="ARBA" id="ARBA00000900"/>
    </source>
</evidence>
<dbReference type="EC" id="2.3.2.27" evidence="2"/>
<dbReference type="SUPFAM" id="SSF48452">
    <property type="entry name" value="TPR-like"/>
    <property type="match status" value="1"/>
</dbReference>
<evidence type="ECO:0000313" key="7">
    <source>
        <dbReference type="EMBL" id="TMW61277.1"/>
    </source>
</evidence>
<evidence type="ECO:0000259" key="6">
    <source>
        <dbReference type="PROSITE" id="PS51698"/>
    </source>
</evidence>
<evidence type="ECO:0000256" key="2">
    <source>
        <dbReference type="ARBA" id="ARBA00012483"/>
    </source>
</evidence>
<dbReference type="SUPFAM" id="SSF57850">
    <property type="entry name" value="RING/U-box"/>
    <property type="match status" value="1"/>
</dbReference>
<feature type="domain" description="U-box" evidence="6">
    <location>
        <begin position="250"/>
        <end position="324"/>
    </location>
</feature>
<comment type="caution">
    <text evidence="7">The sequence shown here is derived from an EMBL/GenBank/DDBJ whole genome shotgun (WGS) entry which is preliminary data.</text>
</comment>
<keyword evidence="5" id="KW-0833">Ubl conjugation pathway</keyword>
<dbReference type="Gene3D" id="3.30.40.10">
    <property type="entry name" value="Zinc/RING finger domain, C3HC4 (zinc finger)"/>
    <property type="match status" value="1"/>
</dbReference>
<evidence type="ECO:0000256" key="5">
    <source>
        <dbReference type="ARBA" id="ARBA00022786"/>
    </source>
</evidence>
<sequence length="325" mass="37074">MEQGIEALFTRRYPNAVEMFTRVLGDTRGVSERVKCWIYRMVANLRMGNIDAFQADLDCMELVGGANSASLLGLNHLWEEITALRQTERTVFSVRQLMARADHFFTHRDFESALQLYQEVVSTETSRANQALRVCQAEAQFAAAKCMVMLDRPEPARASLEAVLAMDDVSVEMEVRVLLWKGRCMHQMRRCNEALETLLRSFDRLRAAPECPSAAWLRQCLLTEMRVDLISRCDTALVNLDGPQDATSQQTLELLRCPLSLELMEDPVVTPSGHTYEREMIERHLDLNGQFDPMTRTPLTKTQLSPNRVVQQLRETLLNNACHLP</sequence>
<keyword evidence="3" id="KW-0808">Transferase</keyword>
<dbReference type="AlphaFoldDB" id="A0A8K1FIZ8"/>
<dbReference type="GO" id="GO:0000209">
    <property type="term" value="P:protein polyubiquitination"/>
    <property type="evidence" value="ECO:0007669"/>
    <property type="project" value="TreeGrafter"/>
</dbReference>
<dbReference type="SMART" id="SM00504">
    <property type="entry name" value="Ubox"/>
    <property type="match status" value="1"/>
</dbReference>
<protein>
    <recommendedName>
        <fullName evidence="2">RING-type E3 ubiquitin transferase</fullName>
        <ecNumber evidence="2">2.3.2.27</ecNumber>
    </recommendedName>
</protein>
<dbReference type="InterPro" id="IPR013083">
    <property type="entry name" value="Znf_RING/FYVE/PHD"/>
</dbReference>
<reference evidence="7" key="1">
    <citation type="submission" date="2019-03" db="EMBL/GenBank/DDBJ databases">
        <title>Long read genome sequence of the mycoparasitic Pythium oligandrum ATCC 38472 isolated from sugarbeet rhizosphere.</title>
        <authorList>
            <person name="Gaulin E."/>
        </authorList>
    </citation>
    <scope>NUCLEOTIDE SEQUENCE</scope>
    <source>
        <strain evidence="7">ATCC 38472_TT</strain>
    </source>
</reference>
<dbReference type="Pfam" id="PF04564">
    <property type="entry name" value="U-box"/>
    <property type="match status" value="1"/>
</dbReference>
<dbReference type="GO" id="GO:0061630">
    <property type="term" value="F:ubiquitin protein ligase activity"/>
    <property type="evidence" value="ECO:0007669"/>
    <property type="project" value="UniProtKB-EC"/>
</dbReference>